<dbReference type="STRING" id="48269.A0A183N5L8"/>
<reference evidence="1 2" key="1">
    <citation type="submission" date="2018-11" db="EMBL/GenBank/DDBJ databases">
        <authorList>
            <consortium name="Pathogen Informatics"/>
        </authorList>
    </citation>
    <scope>NUCLEOTIDE SEQUENCE [LARGE SCALE GENOMIC DNA]</scope>
    <source>
        <strain evidence="1 2">Zambia</strain>
    </source>
</reference>
<gene>
    <name evidence="1" type="ORF">SMRZ_LOCUS23593</name>
</gene>
<dbReference type="EMBL" id="UZAI01019815">
    <property type="protein sequence ID" value="VDP47903.1"/>
    <property type="molecule type" value="Genomic_DNA"/>
</dbReference>
<evidence type="ECO:0000313" key="2">
    <source>
        <dbReference type="Proteomes" id="UP000277204"/>
    </source>
</evidence>
<sequence>MDNIQINNGALKSGNIFRLPTLSSICFTAEDFLTPEALKAIRSDIINLAFVIKVAPSQGVLIRLPIIKNFTTYHHYHHHHNQQLNMDYFINEKIHLNNNNNNNEITFGEQQELIEKSQISVILLSDLEIGEICYLNQRSDRSTDLIGIKQIGRVDFPTIYMTFEIQPPIPIILVERMDPNVVLRVRETASYVPLTSLHLNYGMEWNIPSHNFEQYNQSMFNNLGSENIVYTIVQTPRLRQLEDIMKMDKTAYIGTHDAGRLVSLSSITSSTHVGDMKLQAGLAINLREAQVPCVTQFTQRQIDENDIVYVPPTQDIGYTDQDLIVRYSVSGPSGYELNNREMRIQLVAEDNQIPEVKVSDSIINLFFNHIKFLH</sequence>
<dbReference type="Proteomes" id="UP000277204">
    <property type="component" value="Unassembled WGS sequence"/>
</dbReference>
<proteinExistence type="predicted"/>
<protein>
    <submittedName>
        <fullName evidence="1">Uncharacterized protein</fullName>
    </submittedName>
</protein>
<accession>A0A183N5L8</accession>
<evidence type="ECO:0000313" key="1">
    <source>
        <dbReference type="EMBL" id="VDP47903.1"/>
    </source>
</evidence>
<keyword evidence="2" id="KW-1185">Reference proteome</keyword>
<dbReference type="AlphaFoldDB" id="A0A183N5L8"/>
<organism evidence="1 2">
    <name type="scientific">Schistosoma margrebowiei</name>
    <dbReference type="NCBI Taxonomy" id="48269"/>
    <lineage>
        <taxon>Eukaryota</taxon>
        <taxon>Metazoa</taxon>
        <taxon>Spiralia</taxon>
        <taxon>Lophotrochozoa</taxon>
        <taxon>Platyhelminthes</taxon>
        <taxon>Trematoda</taxon>
        <taxon>Digenea</taxon>
        <taxon>Strigeidida</taxon>
        <taxon>Schistosomatoidea</taxon>
        <taxon>Schistosomatidae</taxon>
        <taxon>Schistosoma</taxon>
    </lineage>
</organism>
<name>A0A183N5L8_9TREM</name>